<dbReference type="AlphaFoldDB" id="K6YQL5"/>
<comment type="caution">
    <text evidence="1">The sequence shown here is derived from an EMBL/GenBank/DDBJ whole genome shotgun (WGS) entry which is preliminary data.</text>
</comment>
<sequence length="395" mass="44910">MVVNAVVRLAIVICLIGGVLGCQLHSNASNNLPSSQTAVAKLDWQSSQFKQEKVATIEDIFQLTEQQKLHFLNYYNGENNAHVEGHERLYNYLDMILYGFDYRGDTYTASVALSSQSGNCLSLAILTTALANLVNLEIRYQRVNAAPIYQRFHNVMTLSSHVRTHVFAPEKEVDKDVIVVTRKKMIIDYFPEKGNVTGDFIDKSQFLSMFYQNLAGDSIVAKEHDLAYSLLSQAMEIDSQNPETLNTLAVLYKNLGDVDVAERIYQYAIEHTAGSVNILSNYVMLLERQGRDGELTELKKNLPNIDDDNPYRWFDLANYHLAKNDLFFALRYFKRSVEAAPYLHEGYFGLAKTYYQMGRMELAKESMDKAIALAYVPQEKGLYQAKLKVLAKEEL</sequence>
<accession>K6YQL5</accession>
<dbReference type="STRING" id="1127673.GLIP_0978"/>
<name>K6YQL5_9ALTE</name>
<dbReference type="InterPro" id="IPR019734">
    <property type="entry name" value="TPR_rpt"/>
</dbReference>
<reference evidence="1 2" key="1">
    <citation type="journal article" date="2017" name="Antonie Van Leeuwenhoek">
        <title>Rhizobium rhizosphaerae sp. nov., a novel species isolated from rice rhizosphere.</title>
        <authorList>
            <person name="Zhao J.J."/>
            <person name="Zhang J."/>
            <person name="Zhang R.J."/>
            <person name="Zhang C.W."/>
            <person name="Yin H.Q."/>
            <person name="Zhang X.X."/>
        </authorList>
    </citation>
    <scope>NUCLEOTIDE SEQUENCE [LARGE SCALE GENOMIC DNA]</scope>
    <source>
        <strain evidence="1 2">E3</strain>
    </source>
</reference>
<dbReference type="PANTHER" id="PTHR12558:SF13">
    <property type="entry name" value="CELL DIVISION CYCLE PROTEIN 27 HOMOLOG"/>
    <property type="match status" value="1"/>
</dbReference>
<dbReference type="eggNOG" id="COG0457">
    <property type="taxonomic scope" value="Bacteria"/>
</dbReference>
<protein>
    <submittedName>
        <fullName evidence="1">Uncharacterized protein</fullName>
    </submittedName>
</protein>
<dbReference type="InterPro" id="IPR011990">
    <property type="entry name" value="TPR-like_helical_dom_sf"/>
</dbReference>
<dbReference type="SMART" id="SM00028">
    <property type="entry name" value="TPR"/>
    <property type="match status" value="4"/>
</dbReference>
<dbReference type="OrthoDB" id="6254323at2"/>
<dbReference type="Gene3D" id="1.25.40.10">
    <property type="entry name" value="Tetratricopeptide repeat domain"/>
    <property type="match status" value="1"/>
</dbReference>
<gene>
    <name evidence="1" type="ORF">GLIP_0978</name>
</gene>
<keyword evidence="2" id="KW-1185">Reference proteome</keyword>
<dbReference type="SUPFAM" id="SSF48452">
    <property type="entry name" value="TPR-like"/>
    <property type="match status" value="1"/>
</dbReference>
<evidence type="ECO:0000313" key="2">
    <source>
        <dbReference type="Proteomes" id="UP000006334"/>
    </source>
</evidence>
<dbReference type="RefSeq" id="WP_008843437.1">
    <property type="nucleotide sequence ID" value="NZ_BAEN01000022.1"/>
</dbReference>
<organism evidence="1 2">
    <name type="scientific">Aliiglaciecola lipolytica E3</name>
    <dbReference type="NCBI Taxonomy" id="1127673"/>
    <lineage>
        <taxon>Bacteria</taxon>
        <taxon>Pseudomonadati</taxon>
        <taxon>Pseudomonadota</taxon>
        <taxon>Gammaproteobacteria</taxon>
        <taxon>Alteromonadales</taxon>
        <taxon>Alteromonadaceae</taxon>
        <taxon>Aliiglaciecola</taxon>
    </lineage>
</organism>
<dbReference type="PANTHER" id="PTHR12558">
    <property type="entry name" value="CELL DIVISION CYCLE 16,23,27"/>
    <property type="match status" value="1"/>
</dbReference>
<dbReference type="Proteomes" id="UP000006334">
    <property type="component" value="Unassembled WGS sequence"/>
</dbReference>
<proteinExistence type="predicted"/>
<evidence type="ECO:0000313" key="1">
    <source>
        <dbReference type="EMBL" id="GAC13620.1"/>
    </source>
</evidence>
<dbReference type="EMBL" id="BAEN01000022">
    <property type="protein sequence ID" value="GAC13620.1"/>
    <property type="molecule type" value="Genomic_DNA"/>
</dbReference>
<dbReference type="Pfam" id="PF13181">
    <property type="entry name" value="TPR_8"/>
    <property type="match status" value="1"/>
</dbReference>